<feature type="compositionally biased region" description="Pro residues" evidence="1">
    <location>
        <begin position="530"/>
        <end position="546"/>
    </location>
</feature>
<dbReference type="InterPro" id="IPR031304">
    <property type="entry name" value="SLT_2"/>
</dbReference>
<sequence>MRISGPTSVSALVLIGLLLSGSAAHTTTGTADGVLTAAIGPGDRADSADQSIYLPSATGDPSEQLQAITPPEVELLPDGTIPLQEISVPGDGTRGIPEIVLAAYRNAELTLQASTPDCGLPWHLLAGVGKVESDHAGNGRTDANGTTTGVIYGPALDGTLPDNEVIQAADGSYVRAVGPMQFLPGTWSIYASDGNGDNASDPNNVFDATVAAAKYLCSGGLDLRDPAQETRAVLRYNNSLDYASQVLSWSNAYKTGGTPVQVEVADELIPPGSTPEGDMPEGAGSSMSVGETTVLAAATDPSDPAADPPNSSTDPLNSTTEPPSTTPAPDTTTTGSHPTATLQLSIRVTINVPGRAPIPCGIFCPPRLPKQPQPSTQRPTTTPTTPTSTPPPRTPTTTPEPAKPTTTAPATTPPPKPSTTPTPAAPPQSTSGRAAPGPSNQPQIAPAPTTPTPAQQPPRTPTTPTQPAPPKPPAPAPSVAPTPATPAQPAPGKPTAGQPTNQQAPAPAPATPAPEQKPPQTPATTAAPGPAQPPKTTPPPTPTPQR</sequence>
<dbReference type="GO" id="GO:0016757">
    <property type="term" value="F:glycosyltransferase activity"/>
    <property type="evidence" value="ECO:0007669"/>
    <property type="project" value="UniProtKB-KW"/>
</dbReference>
<feature type="chain" id="PRO_5046602465" evidence="2">
    <location>
        <begin position="27"/>
        <end position="546"/>
    </location>
</feature>
<dbReference type="InterPro" id="IPR043426">
    <property type="entry name" value="MltB-like"/>
</dbReference>
<protein>
    <submittedName>
        <fullName evidence="4">Lytic murein transglycosylase</fullName>
        <ecNumber evidence="4">2.4.-.-</ecNumber>
    </submittedName>
</protein>
<feature type="compositionally biased region" description="Pro residues" evidence="1">
    <location>
        <begin position="448"/>
        <end position="492"/>
    </location>
</feature>
<accession>A0ABX8RYH3</accession>
<evidence type="ECO:0000313" key="5">
    <source>
        <dbReference type="Proteomes" id="UP000694257"/>
    </source>
</evidence>
<keyword evidence="4" id="KW-0808">Transferase</keyword>
<dbReference type="PANTHER" id="PTHR30163:SF8">
    <property type="entry name" value="LYTIC MUREIN TRANSGLYCOSYLASE"/>
    <property type="match status" value="1"/>
</dbReference>
<keyword evidence="2" id="KW-0732">Signal</keyword>
<feature type="compositionally biased region" description="Low complexity" evidence="1">
    <location>
        <begin position="493"/>
        <end position="505"/>
    </location>
</feature>
<feature type="compositionally biased region" description="Low complexity" evidence="1">
    <location>
        <begin position="296"/>
        <end position="334"/>
    </location>
</feature>
<organism evidence="4 5">
    <name type="scientific">Nocardia iowensis</name>
    <dbReference type="NCBI Taxonomy" id="204891"/>
    <lineage>
        <taxon>Bacteria</taxon>
        <taxon>Bacillati</taxon>
        <taxon>Actinomycetota</taxon>
        <taxon>Actinomycetes</taxon>
        <taxon>Mycobacteriales</taxon>
        <taxon>Nocardiaceae</taxon>
        <taxon>Nocardia</taxon>
    </lineage>
</organism>
<dbReference type="RefSeq" id="WP_218476452.1">
    <property type="nucleotide sequence ID" value="NZ_BAABJN010000018.1"/>
</dbReference>
<evidence type="ECO:0000313" key="4">
    <source>
        <dbReference type="EMBL" id="QXN94032.1"/>
    </source>
</evidence>
<feature type="compositionally biased region" description="Pro residues" evidence="1">
    <location>
        <begin position="411"/>
        <end position="426"/>
    </location>
</feature>
<name>A0ABX8RYH3_NOCIO</name>
<dbReference type="CDD" id="cd13399">
    <property type="entry name" value="Slt35-like"/>
    <property type="match status" value="1"/>
</dbReference>
<dbReference type="PANTHER" id="PTHR30163">
    <property type="entry name" value="MEMBRANE-BOUND LYTIC MUREIN TRANSGLYCOSYLASE B"/>
    <property type="match status" value="1"/>
</dbReference>
<reference evidence="4 5" key="1">
    <citation type="submission" date="2021-07" db="EMBL/GenBank/DDBJ databases">
        <title>Whole Genome Sequence of Nocardia Iowensis.</title>
        <authorList>
            <person name="Lamm A."/>
            <person name="Collins-Fairclough A.M."/>
            <person name="Bunk B."/>
            <person name="Sproer C."/>
        </authorList>
    </citation>
    <scope>NUCLEOTIDE SEQUENCE [LARGE SCALE GENOMIC DNA]</scope>
    <source>
        <strain evidence="4 5">NRRL 5646</strain>
    </source>
</reference>
<keyword evidence="5" id="KW-1185">Reference proteome</keyword>
<feature type="region of interest" description="Disordered" evidence="1">
    <location>
        <begin position="268"/>
        <end position="338"/>
    </location>
</feature>
<evidence type="ECO:0000256" key="2">
    <source>
        <dbReference type="SAM" id="SignalP"/>
    </source>
</evidence>
<evidence type="ECO:0000256" key="1">
    <source>
        <dbReference type="SAM" id="MobiDB-lite"/>
    </source>
</evidence>
<feature type="signal peptide" evidence="2">
    <location>
        <begin position="1"/>
        <end position="26"/>
    </location>
</feature>
<dbReference type="EMBL" id="CP078145">
    <property type="protein sequence ID" value="QXN94032.1"/>
    <property type="molecule type" value="Genomic_DNA"/>
</dbReference>
<feature type="compositionally biased region" description="Low complexity" evidence="1">
    <location>
        <begin position="395"/>
        <end position="410"/>
    </location>
</feature>
<keyword evidence="4" id="KW-0328">Glycosyltransferase</keyword>
<feature type="domain" description="Transglycosylase SLT" evidence="3">
    <location>
        <begin position="167"/>
        <end position="220"/>
    </location>
</feature>
<gene>
    <name evidence="4" type="ORF">KV110_13795</name>
</gene>
<feature type="compositionally biased region" description="Low complexity" evidence="1">
    <location>
        <begin position="373"/>
        <end position="387"/>
    </location>
</feature>
<dbReference type="Proteomes" id="UP000694257">
    <property type="component" value="Chromosome"/>
</dbReference>
<feature type="compositionally biased region" description="Pro residues" evidence="1">
    <location>
        <begin position="506"/>
        <end position="521"/>
    </location>
</feature>
<dbReference type="Pfam" id="PF13406">
    <property type="entry name" value="SLT_2"/>
    <property type="match status" value="1"/>
</dbReference>
<feature type="region of interest" description="Disordered" evidence="1">
    <location>
        <begin position="362"/>
        <end position="546"/>
    </location>
</feature>
<dbReference type="EC" id="2.4.-.-" evidence="4"/>
<evidence type="ECO:0000259" key="3">
    <source>
        <dbReference type="Pfam" id="PF13406"/>
    </source>
</evidence>
<proteinExistence type="predicted"/>